<gene>
    <name evidence="1" type="ORF">H8712_04015</name>
</gene>
<reference evidence="1 2" key="1">
    <citation type="submission" date="2020-08" db="EMBL/GenBank/DDBJ databases">
        <title>Genome public.</title>
        <authorList>
            <person name="Liu C."/>
            <person name="Sun Q."/>
        </authorList>
    </citation>
    <scope>NUCLEOTIDE SEQUENCE [LARGE SCALE GENOMIC DNA]</scope>
    <source>
        <strain evidence="1 2">3_YM_SP_D4_24.mj</strain>
    </source>
</reference>
<keyword evidence="2" id="KW-1185">Reference proteome</keyword>
<proteinExistence type="predicted"/>
<name>A0ABR7P8Q4_9FIRM</name>
<accession>A0ABR7P8Q4</accession>
<dbReference type="Proteomes" id="UP000661649">
    <property type="component" value="Unassembled WGS sequence"/>
</dbReference>
<sequence length="45" mass="5192">MINWVEIIIQIILLILKGNTKANAVSKVARMFHIDESDIWRHGGF</sequence>
<dbReference type="EMBL" id="JACRTP010000001">
    <property type="protein sequence ID" value="MBC8627788.1"/>
    <property type="molecule type" value="Genomic_DNA"/>
</dbReference>
<organism evidence="1 2">
    <name type="scientific">Blautia stercoris</name>
    <dbReference type="NCBI Taxonomy" id="871664"/>
    <lineage>
        <taxon>Bacteria</taxon>
        <taxon>Bacillati</taxon>
        <taxon>Bacillota</taxon>
        <taxon>Clostridia</taxon>
        <taxon>Lachnospirales</taxon>
        <taxon>Lachnospiraceae</taxon>
        <taxon>Blautia</taxon>
    </lineage>
</organism>
<protein>
    <recommendedName>
        <fullName evidence="3">Transposase</fullName>
    </recommendedName>
</protein>
<evidence type="ECO:0000313" key="1">
    <source>
        <dbReference type="EMBL" id="MBC8627788.1"/>
    </source>
</evidence>
<comment type="caution">
    <text evidence="1">The sequence shown here is derived from an EMBL/GenBank/DDBJ whole genome shotgun (WGS) entry which is preliminary data.</text>
</comment>
<dbReference type="RefSeq" id="WP_187558270.1">
    <property type="nucleotide sequence ID" value="NZ_JACRTP010000001.1"/>
</dbReference>
<evidence type="ECO:0008006" key="3">
    <source>
        <dbReference type="Google" id="ProtNLM"/>
    </source>
</evidence>
<evidence type="ECO:0000313" key="2">
    <source>
        <dbReference type="Proteomes" id="UP000661649"/>
    </source>
</evidence>